<evidence type="ECO:0000313" key="3">
    <source>
        <dbReference type="EMBL" id="SDM87975.1"/>
    </source>
</evidence>
<dbReference type="SUPFAM" id="SSF53955">
    <property type="entry name" value="Lysozyme-like"/>
    <property type="match status" value="1"/>
</dbReference>
<sequence>MHAHTRTPRRALHLLTAAGAMTVALTATGESVAHAASAKQAYKDYAASQFRSAAQFDCLDLLWEAESNWNPTAQNPTSTAYGIAQFLDATWATTGIAKTSDPYLQIDAGLIYIDERYDTACNAWAFHQANNWY</sequence>
<keyword evidence="1" id="KW-0732">Signal</keyword>
<accession>A0A1G9WV10</accession>
<dbReference type="Gene3D" id="1.10.530.10">
    <property type="match status" value="1"/>
</dbReference>
<dbReference type="Pfam" id="PF01464">
    <property type="entry name" value="SLT"/>
    <property type="match status" value="1"/>
</dbReference>
<evidence type="ECO:0000259" key="2">
    <source>
        <dbReference type="Pfam" id="PF01464"/>
    </source>
</evidence>
<organism evidence="3 4">
    <name type="scientific">Geodermatophilus siccatus</name>
    <dbReference type="NCBI Taxonomy" id="1137991"/>
    <lineage>
        <taxon>Bacteria</taxon>
        <taxon>Bacillati</taxon>
        <taxon>Actinomycetota</taxon>
        <taxon>Actinomycetes</taxon>
        <taxon>Geodermatophilales</taxon>
        <taxon>Geodermatophilaceae</taxon>
        <taxon>Geodermatophilus</taxon>
    </lineage>
</organism>
<feature type="domain" description="Transglycosylase SLT" evidence="2">
    <location>
        <begin position="60"/>
        <end position="124"/>
    </location>
</feature>
<dbReference type="AlphaFoldDB" id="A0A1G9WV10"/>
<dbReference type="EMBL" id="FNHE01000009">
    <property type="protein sequence ID" value="SDM87975.1"/>
    <property type="molecule type" value="Genomic_DNA"/>
</dbReference>
<keyword evidence="4" id="KW-1185">Reference proteome</keyword>
<name>A0A1G9WV10_9ACTN</name>
<gene>
    <name evidence="3" type="ORF">SAMN05660642_03533</name>
</gene>
<dbReference type="InterPro" id="IPR023346">
    <property type="entry name" value="Lysozyme-like_dom_sf"/>
</dbReference>
<dbReference type="RefSeq" id="WP_091221320.1">
    <property type="nucleotide sequence ID" value="NZ_FNHE01000009.1"/>
</dbReference>
<evidence type="ECO:0000256" key="1">
    <source>
        <dbReference type="SAM" id="SignalP"/>
    </source>
</evidence>
<dbReference type="InterPro" id="IPR008258">
    <property type="entry name" value="Transglycosylase_SLT_dom_1"/>
</dbReference>
<feature type="signal peptide" evidence="1">
    <location>
        <begin position="1"/>
        <end position="26"/>
    </location>
</feature>
<feature type="chain" id="PRO_5039289209" evidence="1">
    <location>
        <begin position="27"/>
        <end position="133"/>
    </location>
</feature>
<protein>
    <submittedName>
        <fullName evidence="3">Transglycosylase SLT domain-containing protein</fullName>
    </submittedName>
</protein>
<dbReference type="Proteomes" id="UP000198680">
    <property type="component" value="Unassembled WGS sequence"/>
</dbReference>
<reference evidence="4" key="1">
    <citation type="submission" date="2016-10" db="EMBL/GenBank/DDBJ databases">
        <authorList>
            <person name="Varghese N."/>
            <person name="Submissions S."/>
        </authorList>
    </citation>
    <scope>NUCLEOTIDE SEQUENCE [LARGE SCALE GENOMIC DNA]</scope>
    <source>
        <strain evidence="4">DSM 45419</strain>
    </source>
</reference>
<evidence type="ECO:0000313" key="4">
    <source>
        <dbReference type="Proteomes" id="UP000198680"/>
    </source>
</evidence>
<dbReference type="STRING" id="1137991.SAMN05660642_03533"/>
<proteinExistence type="predicted"/>
<dbReference type="OrthoDB" id="9766277at2"/>